<keyword evidence="3" id="KW-1185">Reference proteome</keyword>
<comment type="caution">
    <text evidence="2">The sequence shown here is derived from an EMBL/GenBank/DDBJ whole genome shotgun (WGS) entry which is preliminary data.</text>
</comment>
<feature type="region of interest" description="Disordered" evidence="1">
    <location>
        <begin position="1"/>
        <end position="20"/>
    </location>
</feature>
<proteinExistence type="predicted"/>
<sequence>MMADRSRAAGAVLEDGSGFPETDESAFDTLGLCVAPGRLVGIAMRIAERDEDQEAARGEQATGAAPAFEIAAIAETGEIATVLGRFTEEEIVAVWRRLGQASGLPLMLQNPDGSLSAPYPQIGPLALGETRQRRRHGLLSDRRPRFLTRRKTGRPASRPLVFREREIVCGLT</sequence>
<dbReference type="InterPro" id="IPR046083">
    <property type="entry name" value="DUF6101"/>
</dbReference>
<protein>
    <submittedName>
        <fullName evidence="2">Uncharacterized protein</fullName>
    </submittedName>
</protein>
<evidence type="ECO:0000313" key="2">
    <source>
        <dbReference type="EMBL" id="GGK30741.1"/>
    </source>
</evidence>
<dbReference type="Proteomes" id="UP000600449">
    <property type="component" value="Unassembled WGS sequence"/>
</dbReference>
<evidence type="ECO:0000256" key="1">
    <source>
        <dbReference type="SAM" id="MobiDB-lite"/>
    </source>
</evidence>
<dbReference type="Pfam" id="PF19596">
    <property type="entry name" value="DUF6101"/>
    <property type="match status" value="1"/>
</dbReference>
<dbReference type="EMBL" id="BMMF01000004">
    <property type="protein sequence ID" value="GGK30741.1"/>
    <property type="molecule type" value="Genomic_DNA"/>
</dbReference>
<dbReference type="AlphaFoldDB" id="A0A917V2S0"/>
<evidence type="ECO:0000313" key="3">
    <source>
        <dbReference type="Proteomes" id="UP000600449"/>
    </source>
</evidence>
<accession>A0A917V2S0</accession>
<gene>
    <name evidence="2" type="ORF">GCM10011322_16670</name>
</gene>
<name>A0A917V2S0_9HYPH</name>
<reference evidence="2 3" key="1">
    <citation type="journal article" date="2014" name="Int. J. Syst. Evol. Microbiol.">
        <title>Complete genome sequence of Corynebacterium casei LMG S-19264T (=DSM 44701T), isolated from a smear-ripened cheese.</title>
        <authorList>
            <consortium name="US DOE Joint Genome Institute (JGI-PGF)"/>
            <person name="Walter F."/>
            <person name="Albersmeier A."/>
            <person name="Kalinowski J."/>
            <person name="Ruckert C."/>
        </authorList>
    </citation>
    <scope>NUCLEOTIDE SEQUENCE [LARGE SCALE GENOMIC DNA]</scope>
    <source>
        <strain evidence="2 3">CGMCC 1.9161</strain>
    </source>
</reference>
<organism evidence="2 3">
    <name type="scientific">Salinarimonas ramus</name>
    <dbReference type="NCBI Taxonomy" id="690164"/>
    <lineage>
        <taxon>Bacteria</taxon>
        <taxon>Pseudomonadati</taxon>
        <taxon>Pseudomonadota</taxon>
        <taxon>Alphaproteobacteria</taxon>
        <taxon>Hyphomicrobiales</taxon>
        <taxon>Salinarimonadaceae</taxon>
        <taxon>Salinarimonas</taxon>
    </lineage>
</organism>